<dbReference type="AlphaFoldDB" id="A0A9D4B4U7"/>
<proteinExistence type="predicted"/>
<evidence type="ECO:0000313" key="1">
    <source>
        <dbReference type="EMBL" id="KAH1180285.1"/>
    </source>
</evidence>
<evidence type="ECO:0000313" key="2">
    <source>
        <dbReference type="Proteomes" id="UP000827986"/>
    </source>
</evidence>
<accession>A0A9D4B4U7</accession>
<reference evidence="1" key="1">
    <citation type="submission" date="2021-09" db="EMBL/GenBank/DDBJ databases">
        <title>The genome of Mauremys mutica provides insights into the evolution of semi-aquatic lifestyle.</title>
        <authorList>
            <person name="Gong S."/>
            <person name="Gao Y."/>
        </authorList>
    </citation>
    <scope>NUCLEOTIDE SEQUENCE</scope>
    <source>
        <strain evidence="1">MM-2020</strain>
        <tissue evidence="1">Muscle</tissue>
    </source>
</reference>
<sequence length="100" mass="11492">MGSDISSCIVVSLDGLRDCMQKTLSLPVNGLMPLESVMLQGRRWFTYRELNREKEVILQWWGGHISTQVGAVKSKFKDNGHLSSLLYDNILFLRKYNMNI</sequence>
<dbReference type="Proteomes" id="UP000827986">
    <property type="component" value="Unassembled WGS sequence"/>
</dbReference>
<name>A0A9D4B4U7_9SAUR</name>
<gene>
    <name evidence="1" type="ORF">KIL84_009121</name>
</gene>
<organism evidence="1 2">
    <name type="scientific">Mauremys mutica</name>
    <name type="common">yellowpond turtle</name>
    <dbReference type="NCBI Taxonomy" id="74926"/>
    <lineage>
        <taxon>Eukaryota</taxon>
        <taxon>Metazoa</taxon>
        <taxon>Chordata</taxon>
        <taxon>Craniata</taxon>
        <taxon>Vertebrata</taxon>
        <taxon>Euteleostomi</taxon>
        <taxon>Archelosauria</taxon>
        <taxon>Testudinata</taxon>
        <taxon>Testudines</taxon>
        <taxon>Cryptodira</taxon>
        <taxon>Durocryptodira</taxon>
        <taxon>Testudinoidea</taxon>
        <taxon>Geoemydidae</taxon>
        <taxon>Geoemydinae</taxon>
        <taxon>Mauremys</taxon>
    </lineage>
</organism>
<comment type="caution">
    <text evidence="1">The sequence shown here is derived from an EMBL/GenBank/DDBJ whole genome shotgun (WGS) entry which is preliminary data.</text>
</comment>
<dbReference type="EMBL" id="JAHDVG010000470">
    <property type="protein sequence ID" value="KAH1180285.1"/>
    <property type="molecule type" value="Genomic_DNA"/>
</dbReference>
<protein>
    <submittedName>
        <fullName evidence="1">Uncharacterized protein</fullName>
    </submittedName>
</protein>
<keyword evidence="2" id="KW-1185">Reference proteome</keyword>